<dbReference type="EMBL" id="JAUSUB010000043">
    <property type="protein sequence ID" value="MDQ0273557.1"/>
    <property type="molecule type" value="Genomic_DNA"/>
</dbReference>
<keyword evidence="6" id="KW-1185">Reference proteome</keyword>
<dbReference type="SMART" id="SM00283">
    <property type="entry name" value="MA"/>
    <property type="match status" value="1"/>
</dbReference>
<dbReference type="InterPro" id="IPR012292">
    <property type="entry name" value="Globin/Proto"/>
</dbReference>
<sequence>MFFTKKHVEDPGLNLDQMTGEISFIQRSEVESQLKMIHLTTADLRVINSLQPFVIEKIDYIVDRFYENLHYEPILLKIINNHSSIERLKMTLKQHIIEMFDGIVDDAYFEKRKKIANIHVKIGLQTKWYLCAFQDLLLSLLEIIERSKLIKSDYFHSISAVTKILNLEQQLVLEAYDAETDRLRSQIEKQKQLVRKKVANETENLATISEQTNISFKELVAQSNEIVAHADTGKNLSLIAKENAEKGKDHIHKQAIVMSNIHHSVKEITKDVEELLNVLSEMQEIVDIVTDISDQTNLLSLNAAIEAARAGESGLGFSVVATEVRKLSEQTRSSVKDVSSLILNTNSQIDRLTQSLDKVSGDVESGNNHMNTTENHFEQIVHTMGETMLQNNKIQKEIVSIVDVVNNMEKGFEEVASAAENLTKVAHEI</sequence>
<dbReference type="PANTHER" id="PTHR32089:SF118">
    <property type="entry name" value="HEME-BASED AEROTACTIC TRANSDUCER HEMAT"/>
    <property type="match status" value="1"/>
</dbReference>
<dbReference type="Pfam" id="PF11563">
    <property type="entry name" value="Protoglobin"/>
    <property type="match status" value="1"/>
</dbReference>
<dbReference type="PANTHER" id="PTHR32089">
    <property type="entry name" value="METHYL-ACCEPTING CHEMOTAXIS PROTEIN MCPB"/>
    <property type="match status" value="1"/>
</dbReference>
<dbReference type="Gene3D" id="1.10.287.950">
    <property type="entry name" value="Methyl-accepting chemotaxis protein"/>
    <property type="match status" value="1"/>
</dbReference>
<reference evidence="5 6" key="1">
    <citation type="submission" date="2023-07" db="EMBL/GenBank/DDBJ databases">
        <title>Genomic Encyclopedia of Type Strains, Phase IV (KMG-IV): sequencing the most valuable type-strain genomes for metagenomic binning, comparative biology and taxonomic classification.</title>
        <authorList>
            <person name="Goeker M."/>
        </authorList>
    </citation>
    <scope>NUCLEOTIDE SEQUENCE [LARGE SCALE GENOMIC DNA]</scope>
    <source>
        <strain evidence="5 6">DSM 23494</strain>
    </source>
</reference>
<organism evidence="5 6">
    <name type="scientific">Cytobacillus purgationiresistens</name>
    <dbReference type="NCBI Taxonomy" id="863449"/>
    <lineage>
        <taxon>Bacteria</taxon>
        <taxon>Bacillati</taxon>
        <taxon>Bacillota</taxon>
        <taxon>Bacilli</taxon>
        <taxon>Bacillales</taxon>
        <taxon>Bacillaceae</taxon>
        <taxon>Cytobacillus</taxon>
    </lineage>
</organism>
<dbReference type="CDD" id="cd01068">
    <property type="entry name" value="globin_sensor"/>
    <property type="match status" value="1"/>
</dbReference>
<evidence type="ECO:0000259" key="4">
    <source>
        <dbReference type="PROSITE" id="PS50111"/>
    </source>
</evidence>
<dbReference type="InterPro" id="IPR039379">
    <property type="entry name" value="Protoglobin_sensor_dom"/>
</dbReference>
<evidence type="ECO:0000313" key="5">
    <source>
        <dbReference type="EMBL" id="MDQ0273557.1"/>
    </source>
</evidence>
<dbReference type="InterPro" id="IPR004089">
    <property type="entry name" value="MCPsignal_dom"/>
</dbReference>
<comment type="caution">
    <text evidence="5">The sequence shown here is derived from an EMBL/GenBank/DDBJ whole genome shotgun (WGS) entry which is preliminary data.</text>
</comment>
<protein>
    <submittedName>
        <fullName evidence="5">Heme-based aerotactic transducer</fullName>
    </submittedName>
</protein>
<dbReference type="SUPFAM" id="SSF58104">
    <property type="entry name" value="Methyl-accepting chemotaxis protein (MCP) signaling domain"/>
    <property type="match status" value="1"/>
</dbReference>
<feature type="domain" description="Methyl-accepting transducer" evidence="4">
    <location>
        <begin position="196"/>
        <end position="423"/>
    </location>
</feature>
<keyword evidence="1 2" id="KW-0807">Transducer</keyword>
<dbReference type="InterPro" id="IPR044398">
    <property type="entry name" value="Globin-sensor_dom"/>
</dbReference>
<dbReference type="Pfam" id="PF00015">
    <property type="entry name" value="MCPsignal"/>
    <property type="match status" value="1"/>
</dbReference>
<proteinExistence type="predicted"/>
<dbReference type="Gene3D" id="1.10.490.10">
    <property type="entry name" value="Globins"/>
    <property type="match status" value="1"/>
</dbReference>
<evidence type="ECO:0000256" key="3">
    <source>
        <dbReference type="SAM" id="Coils"/>
    </source>
</evidence>
<gene>
    <name evidence="5" type="ORF">J2S17_005489</name>
</gene>
<dbReference type="Proteomes" id="UP001238088">
    <property type="component" value="Unassembled WGS sequence"/>
</dbReference>
<keyword evidence="3" id="KW-0175">Coiled coil</keyword>
<evidence type="ECO:0000256" key="2">
    <source>
        <dbReference type="PROSITE-ProRule" id="PRU00284"/>
    </source>
</evidence>
<name>A0ABU0AQM7_9BACI</name>
<evidence type="ECO:0000313" key="6">
    <source>
        <dbReference type="Proteomes" id="UP001238088"/>
    </source>
</evidence>
<dbReference type="RefSeq" id="WP_307479817.1">
    <property type="nucleotide sequence ID" value="NZ_JAUSUB010000043.1"/>
</dbReference>
<evidence type="ECO:0000256" key="1">
    <source>
        <dbReference type="ARBA" id="ARBA00023224"/>
    </source>
</evidence>
<accession>A0ABU0AQM7</accession>
<dbReference type="PROSITE" id="PS50111">
    <property type="entry name" value="CHEMOTAXIS_TRANSDUC_2"/>
    <property type="match status" value="1"/>
</dbReference>
<feature type="coiled-coil region" evidence="3">
    <location>
        <begin position="173"/>
        <end position="204"/>
    </location>
</feature>
<dbReference type="InterPro" id="IPR009050">
    <property type="entry name" value="Globin-like_sf"/>
</dbReference>
<dbReference type="SUPFAM" id="SSF46458">
    <property type="entry name" value="Globin-like"/>
    <property type="match status" value="1"/>
</dbReference>